<sequence length="68" mass="7395">MACFGIFKPSTPFNRVDVSMPHIGASCMVFYIPDSRGMSGKGSVVRWAPPLVDIVMSCSGVDKKLMLK</sequence>
<dbReference type="Proteomes" id="UP000887116">
    <property type="component" value="Unassembled WGS sequence"/>
</dbReference>
<evidence type="ECO:0000313" key="1">
    <source>
        <dbReference type="EMBL" id="GFQ98583.1"/>
    </source>
</evidence>
<reference evidence="1" key="1">
    <citation type="submission" date="2020-07" db="EMBL/GenBank/DDBJ databases">
        <title>Multicomponent nature underlies the extraordinary mechanical properties of spider dragline silk.</title>
        <authorList>
            <person name="Kono N."/>
            <person name="Nakamura H."/>
            <person name="Mori M."/>
            <person name="Yoshida Y."/>
            <person name="Ohtoshi R."/>
            <person name="Malay A.D."/>
            <person name="Moran D.A.P."/>
            <person name="Tomita M."/>
            <person name="Numata K."/>
            <person name="Arakawa K."/>
        </authorList>
    </citation>
    <scope>NUCLEOTIDE SEQUENCE</scope>
</reference>
<protein>
    <submittedName>
        <fullName evidence="1">Uncharacterized protein</fullName>
    </submittedName>
</protein>
<evidence type="ECO:0000313" key="2">
    <source>
        <dbReference type="Proteomes" id="UP000887116"/>
    </source>
</evidence>
<dbReference type="AlphaFoldDB" id="A0A8X6L9B3"/>
<organism evidence="1 2">
    <name type="scientific">Trichonephila clavata</name>
    <name type="common">Joro spider</name>
    <name type="synonym">Nephila clavata</name>
    <dbReference type="NCBI Taxonomy" id="2740835"/>
    <lineage>
        <taxon>Eukaryota</taxon>
        <taxon>Metazoa</taxon>
        <taxon>Ecdysozoa</taxon>
        <taxon>Arthropoda</taxon>
        <taxon>Chelicerata</taxon>
        <taxon>Arachnida</taxon>
        <taxon>Araneae</taxon>
        <taxon>Araneomorphae</taxon>
        <taxon>Entelegynae</taxon>
        <taxon>Araneoidea</taxon>
        <taxon>Nephilidae</taxon>
        <taxon>Trichonephila</taxon>
    </lineage>
</organism>
<dbReference type="EMBL" id="BMAO01034736">
    <property type="protein sequence ID" value="GFQ98583.1"/>
    <property type="molecule type" value="Genomic_DNA"/>
</dbReference>
<proteinExistence type="predicted"/>
<comment type="caution">
    <text evidence="1">The sequence shown here is derived from an EMBL/GenBank/DDBJ whole genome shotgun (WGS) entry which is preliminary data.</text>
</comment>
<accession>A0A8X6L9B3</accession>
<keyword evidence="2" id="KW-1185">Reference proteome</keyword>
<gene>
    <name evidence="1" type="ORF">TNCT_565441</name>
</gene>
<name>A0A8X6L9B3_TRICU</name>